<gene>
    <name evidence="1" type="ORF">EZS28_008727</name>
</gene>
<dbReference type="Proteomes" id="UP000324800">
    <property type="component" value="Unassembled WGS sequence"/>
</dbReference>
<comment type="caution">
    <text evidence="1">The sequence shown here is derived from an EMBL/GenBank/DDBJ whole genome shotgun (WGS) entry which is preliminary data.</text>
</comment>
<evidence type="ECO:0000313" key="1">
    <source>
        <dbReference type="EMBL" id="KAA6395748.1"/>
    </source>
</evidence>
<organism evidence="1 2">
    <name type="scientific">Streblomastix strix</name>
    <dbReference type="NCBI Taxonomy" id="222440"/>
    <lineage>
        <taxon>Eukaryota</taxon>
        <taxon>Metamonada</taxon>
        <taxon>Preaxostyla</taxon>
        <taxon>Oxymonadida</taxon>
        <taxon>Streblomastigidae</taxon>
        <taxon>Streblomastix</taxon>
    </lineage>
</organism>
<name>A0A5J4WLT9_9EUKA</name>
<accession>A0A5J4WLT9</accession>
<reference evidence="1 2" key="1">
    <citation type="submission" date="2019-03" db="EMBL/GenBank/DDBJ databases">
        <title>Single cell metagenomics reveals metabolic interactions within the superorganism composed of flagellate Streblomastix strix and complex community of Bacteroidetes bacteria on its surface.</title>
        <authorList>
            <person name="Treitli S.C."/>
            <person name="Kolisko M."/>
            <person name="Husnik F."/>
            <person name="Keeling P."/>
            <person name="Hampl V."/>
        </authorList>
    </citation>
    <scope>NUCLEOTIDE SEQUENCE [LARGE SCALE GENOMIC DNA]</scope>
    <source>
        <strain evidence="1">ST1C</strain>
    </source>
</reference>
<sequence length="242" mass="27945">MPKENSNFRKVSAHKNGSFRTFSQECFEELLLGQVAEVVCLDIVEKLGKLAENALSNLSRKVINKLKKGGILNFRCNTIAEICHASEAIVTWINHEDERNTDEKEKAQKLDKAQENAILAYSILNQIDGKALQMAEFSSIVKEQFDTEVSSMYPRYFALRHSEEVSIVKYEPRDYGRMRFEEAKIRKYLQYLNINAEGVLVCIFKTDECGVWNFEEAQNKLFKVQFSMRDQTKEYGIEGIET</sequence>
<protein>
    <submittedName>
        <fullName evidence="1">Uncharacterized protein</fullName>
    </submittedName>
</protein>
<proteinExistence type="predicted"/>
<evidence type="ECO:0000313" key="2">
    <source>
        <dbReference type="Proteomes" id="UP000324800"/>
    </source>
</evidence>
<dbReference type="EMBL" id="SNRW01001602">
    <property type="protein sequence ID" value="KAA6395748.1"/>
    <property type="molecule type" value="Genomic_DNA"/>
</dbReference>
<dbReference type="AlphaFoldDB" id="A0A5J4WLT9"/>